<protein>
    <submittedName>
        <fullName evidence="1">Uncharacterized protein</fullName>
    </submittedName>
</protein>
<name>A0A448WLD0_9PLAT</name>
<dbReference type="EMBL" id="CAAALY010022110">
    <property type="protein sequence ID" value="VEL14720.1"/>
    <property type="molecule type" value="Genomic_DNA"/>
</dbReference>
<keyword evidence="2" id="KW-1185">Reference proteome</keyword>
<dbReference type="AlphaFoldDB" id="A0A448WLD0"/>
<reference evidence="1" key="1">
    <citation type="submission" date="2018-11" db="EMBL/GenBank/DDBJ databases">
        <authorList>
            <consortium name="Pathogen Informatics"/>
        </authorList>
    </citation>
    <scope>NUCLEOTIDE SEQUENCE</scope>
</reference>
<dbReference type="Proteomes" id="UP000784294">
    <property type="component" value="Unassembled WGS sequence"/>
</dbReference>
<gene>
    <name evidence="1" type="ORF">PXEA_LOCUS8160</name>
</gene>
<organism evidence="1 2">
    <name type="scientific">Protopolystoma xenopodis</name>
    <dbReference type="NCBI Taxonomy" id="117903"/>
    <lineage>
        <taxon>Eukaryota</taxon>
        <taxon>Metazoa</taxon>
        <taxon>Spiralia</taxon>
        <taxon>Lophotrochozoa</taxon>
        <taxon>Platyhelminthes</taxon>
        <taxon>Monogenea</taxon>
        <taxon>Polyopisthocotylea</taxon>
        <taxon>Polystomatidea</taxon>
        <taxon>Polystomatidae</taxon>
        <taxon>Protopolystoma</taxon>
    </lineage>
</organism>
<comment type="caution">
    <text evidence="1">The sequence shown here is derived from an EMBL/GenBank/DDBJ whole genome shotgun (WGS) entry which is preliminary data.</text>
</comment>
<sequence length="144" mass="15695">MLDLLLSSDNFHLSEEATDVDANHLHGLPPDSPILQALFADPVIHCGLANPQALFVVLVGMSTLELDPTIIIRRSSGDHLHILVFVIIATHYSPLDLIQIAAGIRAVVRADIDGSLLKGISNTYIYSIDFAQLQRPVAHILIFV</sequence>
<accession>A0A448WLD0</accession>
<evidence type="ECO:0000313" key="2">
    <source>
        <dbReference type="Proteomes" id="UP000784294"/>
    </source>
</evidence>
<evidence type="ECO:0000313" key="1">
    <source>
        <dbReference type="EMBL" id="VEL14720.1"/>
    </source>
</evidence>
<proteinExistence type="predicted"/>